<protein>
    <submittedName>
        <fullName evidence="2">Uncharacterized protein</fullName>
    </submittedName>
</protein>
<sequence>MKPISGGSQTSIQFERDRIAQPPSLLCEGPAVAKSTIGSKPGQNRWLIGVFPIEGGRFITLFRQRITTKAVALGGIVKRGCAILWLRPALGIYALPLRRRNRTKLIAADLSWNLRKALDWTIGASRQAQCSRAIAERALCRLRSPLVSGLTRTRAPRQSGRLFHNLWPLLRGIIQWAKAIALIGISCNNSGLTEQADHSQHQAKQMMIQKSFQSDAITIRLSPSNECPDARPFS</sequence>
<proteinExistence type="predicted"/>
<evidence type="ECO:0000313" key="2">
    <source>
        <dbReference type="EMBL" id="KRT59420.1"/>
    </source>
</evidence>
<evidence type="ECO:0000313" key="4">
    <source>
        <dbReference type="Proteomes" id="UP000051634"/>
    </source>
</evidence>
<dbReference type="Proteomes" id="UP000051634">
    <property type="component" value="Unassembled WGS sequence"/>
</dbReference>
<comment type="caution">
    <text evidence="2">The sequence shown here is derived from an EMBL/GenBank/DDBJ whole genome shotgun (WGS) entry which is preliminary data.</text>
</comment>
<keyword evidence="4" id="KW-1185">Reference proteome</keyword>
<reference evidence="3 4" key="1">
    <citation type="submission" date="2015-11" db="EMBL/GenBank/DDBJ databases">
        <title>The genome of Candidatus Endoriftia persephone in Ridgeia piscesae and population structure of the North Eastern Pacific vestimentiferan symbionts.</title>
        <authorList>
            <person name="Perez M."/>
            <person name="Juniper K.S."/>
        </authorList>
    </citation>
    <scope>NUCLEOTIDE SEQUENCE [LARGE SCALE GENOMIC DNA]</scope>
    <source>
        <strain evidence="2">Ind10</strain>
        <strain evidence="1">Ind11</strain>
    </source>
</reference>
<dbReference type="EMBL" id="LMXI01000151">
    <property type="protein sequence ID" value="KRT59420.1"/>
    <property type="molecule type" value="Genomic_DNA"/>
</dbReference>
<dbReference type="Proteomes" id="UP000051276">
    <property type="component" value="Unassembled WGS sequence"/>
</dbReference>
<dbReference type="EMBL" id="LDXT01000087">
    <property type="protein sequence ID" value="KRT54862.1"/>
    <property type="molecule type" value="Genomic_DNA"/>
</dbReference>
<evidence type="ECO:0000313" key="1">
    <source>
        <dbReference type="EMBL" id="KRT54862.1"/>
    </source>
</evidence>
<dbReference type="AlphaFoldDB" id="A0A0T5Z965"/>
<organism evidence="2 3">
    <name type="scientific">endosymbiont of Ridgeia piscesae</name>
    <dbReference type="NCBI Taxonomy" id="54398"/>
    <lineage>
        <taxon>Bacteria</taxon>
        <taxon>Pseudomonadati</taxon>
        <taxon>Pseudomonadota</taxon>
        <taxon>Gammaproteobacteria</taxon>
        <taxon>sulfur-oxidizing symbionts</taxon>
    </lineage>
</organism>
<name>A0A0T5Z965_9GAMM</name>
<evidence type="ECO:0000313" key="3">
    <source>
        <dbReference type="Proteomes" id="UP000051276"/>
    </source>
</evidence>
<gene>
    <name evidence="1" type="ORF">Ga0074115_11077</name>
    <name evidence="2" type="ORF">Ga0076813_15436</name>
</gene>
<accession>A0A0T5Z965</accession>